<dbReference type="PANTHER" id="PTHR43133:SF50">
    <property type="entry name" value="ECF RNA POLYMERASE SIGMA FACTOR SIGM"/>
    <property type="match status" value="1"/>
</dbReference>
<name>A0ABP4WMK0_9MICO</name>
<protein>
    <submittedName>
        <fullName evidence="8">SigE family RNA polymerase sigma factor</fullName>
    </submittedName>
</protein>
<dbReference type="NCBIfam" id="TIGR02983">
    <property type="entry name" value="SigE-fam_strep"/>
    <property type="match status" value="1"/>
</dbReference>
<evidence type="ECO:0000256" key="4">
    <source>
        <dbReference type="ARBA" id="ARBA00023125"/>
    </source>
</evidence>
<evidence type="ECO:0000313" key="8">
    <source>
        <dbReference type="EMBL" id="GAA1756217.1"/>
    </source>
</evidence>
<dbReference type="SUPFAM" id="SSF88659">
    <property type="entry name" value="Sigma3 and sigma4 domains of RNA polymerase sigma factors"/>
    <property type="match status" value="1"/>
</dbReference>
<keyword evidence="9" id="KW-1185">Reference proteome</keyword>
<evidence type="ECO:0000256" key="5">
    <source>
        <dbReference type="ARBA" id="ARBA00023163"/>
    </source>
</evidence>
<dbReference type="CDD" id="cd06171">
    <property type="entry name" value="Sigma70_r4"/>
    <property type="match status" value="1"/>
</dbReference>
<sequence length="165" mass="18448">MVVAVHADFEAWVAAHEAALLRFGYLLTGNAQAAEEAVQAALTTAYVNWERISEADHPDRYVRRMIANAHISRWRRWDQRVTPVAEVRRAEAPDLAGTVAERDAIWHVCRALPPRQRAVVVLRFYEDLDHAEIAALLGIGESSVRSALHRALASMRTALSQEDAT</sequence>
<dbReference type="InterPro" id="IPR036388">
    <property type="entry name" value="WH-like_DNA-bd_sf"/>
</dbReference>
<dbReference type="InterPro" id="IPR013324">
    <property type="entry name" value="RNA_pol_sigma_r3/r4-like"/>
</dbReference>
<evidence type="ECO:0000259" key="7">
    <source>
        <dbReference type="Pfam" id="PF08281"/>
    </source>
</evidence>
<keyword evidence="4" id="KW-0238">DNA-binding</keyword>
<dbReference type="InterPro" id="IPR039425">
    <property type="entry name" value="RNA_pol_sigma-70-like"/>
</dbReference>
<accession>A0ABP4WMK0</accession>
<evidence type="ECO:0000256" key="2">
    <source>
        <dbReference type="ARBA" id="ARBA00023015"/>
    </source>
</evidence>
<reference evidence="9" key="1">
    <citation type="journal article" date="2019" name="Int. J. Syst. Evol. Microbiol.">
        <title>The Global Catalogue of Microorganisms (GCM) 10K type strain sequencing project: providing services to taxonomists for standard genome sequencing and annotation.</title>
        <authorList>
            <consortium name="The Broad Institute Genomics Platform"/>
            <consortium name="The Broad Institute Genome Sequencing Center for Infectious Disease"/>
            <person name="Wu L."/>
            <person name="Ma J."/>
        </authorList>
    </citation>
    <scope>NUCLEOTIDE SEQUENCE [LARGE SCALE GENOMIC DNA]</scope>
    <source>
        <strain evidence="9">JCM 15591</strain>
    </source>
</reference>
<dbReference type="Pfam" id="PF08281">
    <property type="entry name" value="Sigma70_r4_2"/>
    <property type="match status" value="1"/>
</dbReference>
<dbReference type="Gene3D" id="1.10.1740.10">
    <property type="match status" value="1"/>
</dbReference>
<dbReference type="InterPro" id="IPR013325">
    <property type="entry name" value="RNA_pol_sigma_r2"/>
</dbReference>
<comment type="similarity">
    <text evidence="1">Belongs to the sigma-70 factor family. ECF subfamily.</text>
</comment>
<feature type="domain" description="RNA polymerase sigma factor 70 region 4 type 2" evidence="7">
    <location>
        <begin position="104"/>
        <end position="154"/>
    </location>
</feature>
<keyword evidence="2" id="KW-0805">Transcription regulation</keyword>
<evidence type="ECO:0000256" key="1">
    <source>
        <dbReference type="ARBA" id="ARBA00010641"/>
    </source>
</evidence>
<comment type="caution">
    <text evidence="8">The sequence shown here is derived from an EMBL/GenBank/DDBJ whole genome shotgun (WGS) entry which is preliminary data.</text>
</comment>
<organism evidence="8 9">
    <name type="scientific">Nostocoides vanveenii</name>
    <dbReference type="NCBI Taxonomy" id="330835"/>
    <lineage>
        <taxon>Bacteria</taxon>
        <taxon>Bacillati</taxon>
        <taxon>Actinomycetota</taxon>
        <taxon>Actinomycetes</taxon>
        <taxon>Micrococcales</taxon>
        <taxon>Intrasporangiaceae</taxon>
        <taxon>Nostocoides</taxon>
    </lineage>
</organism>
<dbReference type="Gene3D" id="1.10.10.10">
    <property type="entry name" value="Winged helix-like DNA-binding domain superfamily/Winged helix DNA-binding domain"/>
    <property type="match status" value="1"/>
</dbReference>
<dbReference type="PANTHER" id="PTHR43133">
    <property type="entry name" value="RNA POLYMERASE ECF-TYPE SIGMA FACTO"/>
    <property type="match status" value="1"/>
</dbReference>
<evidence type="ECO:0000259" key="6">
    <source>
        <dbReference type="Pfam" id="PF04542"/>
    </source>
</evidence>
<gene>
    <name evidence="8" type="ORF">GCM10009810_14940</name>
</gene>
<feature type="domain" description="RNA polymerase sigma-70 region 2" evidence="6">
    <location>
        <begin position="13"/>
        <end position="76"/>
    </location>
</feature>
<dbReference type="NCBIfam" id="TIGR02937">
    <property type="entry name" value="sigma70-ECF"/>
    <property type="match status" value="1"/>
</dbReference>
<dbReference type="InterPro" id="IPR007627">
    <property type="entry name" value="RNA_pol_sigma70_r2"/>
</dbReference>
<dbReference type="EMBL" id="BAAAPN010000035">
    <property type="protein sequence ID" value="GAA1756217.1"/>
    <property type="molecule type" value="Genomic_DNA"/>
</dbReference>
<keyword evidence="5" id="KW-0804">Transcription</keyword>
<keyword evidence="3" id="KW-0731">Sigma factor</keyword>
<evidence type="ECO:0000256" key="3">
    <source>
        <dbReference type="ARBA" id="ARBA00023082"/>
    </source>
</evidence>
<proteinExistence type="inferred from homology"/>
<dbReference type="Pfam" id="PF04542">
    <property type="entry name" value="Sigma70_r2"/>
    <property type="match status" value="1"/>
</dbReference>
<dbReference type="InterPro" id="IPR014325">
    <property type="entry name" value="RNA_pol_sigma-E_actinobac"/>
</dbReference>
<dbReference type="Proteomes" id="UP001501475">
    <property type="component" value="Unassembled WGS sequence"/>
</dbReference>
<dbReference type="SUPFAM" id="SSF88946">
    <property type="entry name" value="Sigma2 domain of RNA polymerase sigma factors"/>
    <property type="match status" value="1"/>
</dbReference>
<evidence type="ECO:0000313" key="9">
    <source>
        <dbReference type="Proteomes" id="UP001501475"/>
    </source>
</evidence>
<dbReference type="InterPro" id="IPR013249">
    <property type="entry name" value="RNA_pol_sigma70_r4_t2"/>
</dbReference>
<dbReference type="InterPro" id="IPR014284">
    <property type="entry name" value="RNA_pol_sigma-70_dom"/>
</dbReference>